<reference evidence="7" key="2">
    <citation type="submission" date="2020-12" db="EMBL/GenBank/DDBJ databases">
        <authorList>
            <person name="Kanost M."/>
        </authorList>
    </citation>
    <scope>NUCLEOTIDE SEQUENCE</scope>
</reference>
<dbReference type="GO" id="GO:0000977">
    <property type="term" value="F:RNA polymerase II transcription regulatory region sequence-specific DNA binding"/>
    <property type="evidence" value="ECO:0007669"/>
    <property type="project" value="TreeGrafter"/>
</dbReference>
<protein>
    <recommendedName>
        <fullName evidence="6">PAS domain-containing protein</fullName>
    </recommendedName>
</protein>
<keyword evidence="4" id="KW-0539">Nucleus</keyword>
<evidence type="ECO:0000256" key="5">
    <source>
        <dbReference type="SAM" id="MobiDB-lite"/>
    </source>
</evidence>
<dbReference type="SMART" id="SM00091">
    <property type="entry name" value="PAS"/>
    <property type="match status" value="1"/>
</dbReference>
<dbReference type="PANTHER" id="PTHR23043:SF17">
    <property type="entry name" value="PROTEIN SIMILAR"/>
    <property type="match status" value="1"/>
</dbReference>
<dbReference type="InterPro" id="IPR000014">
    <property type="entry name" value="PAS"/>
</dbReference>
<evidence type="ECO:0000256" key="1">
    <source>
        <dbReference type="ARBA" id="ARBA00022737"/>
    </source>
</evidence>
<dbReference type="PANTHER" id="PTHR23043">
    <property type="entry name" value="HYPOXIA-INDUCIBLE FACTOR 1 ALPHA"/>
    <property type="match status" value="1"/>
</dbReference>
<evidence type="ECO:0000256" key="2">
    <source>
        <dbReference type="ARBA" id="ARBA00023015"/>
    </source>
</evidence>
<feature type="non-terminal residue" evidence="7">
    <location>
        <position position="128"/>
    </location>
</feature>
<dbReference type="GO" id="GO:0010557">
    <property type="term" value="P:positive regulation of macromolecule biosynthetic process"/>
    <property type="evidence" value="ECO:0007669"/>
    <property type="project" value="UniProtKB-ARBA"/>
</dbReference>
<evidence type="ECO:0000313" key="8">
    <source>
        <dbReference type="Proteomes" id="UP000791440"/>
    </source>
</evidence>
<evidence type="ECO:0000313" key="7">
    <source>
        <dbReference type="EMBL" id="KAG6465636.1"/>
    </source>
</evidence>
<gene>
    <name evidence="7" type="ORF">O3G_MSEX015284</name>
</gene>
<feature type="compositionally biased region" description="Basic and acidic residues" evidence="5">
    <location>
        <begin position="103"/>
        <end position="121"/>
    </location>
</feature>
<dbReference type="CDD" id="cd00130">
    <property type="entry name" value="PAS"/>
    <property type="match status" value="1"/>
</dbReference>
<dbReference type="Proteomes" id="UP000791440">
    <property type="component" value="Unassembled WGS sequence"/>
</dbReference>
<dbReference type="GO" id="GO:0000981">
    <property type="term" value="F:DNA-binding transcription factor activity, RNA polymerase II-specific"/>
    <property type="evidence" value="ECO:0007669"/>
    <property type="project" value="TreeGrafter"/>
</dbReference>
<accession>A0A922D1W3</accession>
<evidence type="ECO:0000256" key="4">
    <source>
        <dbReference type="ARBA" id="ARBA00023242"/>
    </source>
</evidence>
<keyword evidence="2" id="KW-0805">Transcription regulation</keyword>
<organism evidence="7 8">
    <name type="scientific">Manduca sexta</name>
    <name type="common">Tobacco hawkmoth</name>
    <name type="synonym">Tobacco hornworm</name>
    <dbReference type="NCBI Taxonomy" id="7130"/>
    <lineage>
        <taxon>Eukaryota</taxon>
        <taxon>Metazoa</taxon>
        <taxon>Ecdysozoa</taxon>
        <taxon>Arthropoda</taxon>
        <taxon>Hexapoda</taxon>
        <taxon>Insecta</taxon>
        <taxon>Pterygota</taxon>
        <taxon>Neoptera</taxon>
        <taxon>Endopterygota</taxon>
        <taxon>Lepidoptera</taxon>
        <taxon>Glossata</taxon>
        <taxon>Ditrysia</taxon>
        <taxon>Bombycoidea</taxon>
        <taxon>Sphingidae</taxon>
        <taxon>Sphinginae</taxon>
        <taxon>Sphingini</taxon>
        <taxon>Manduca</taxon>
    </lineage>
</organism>
<dbReference type="Pfam" id="PF00989">
    <property type="entry name" value="PAS"/>
    <property type="match status" value="1"/>
</dbReference>
<dbReference type="PROSITE" id="PS50112">
    <property type="entry name" value="PAS"/>
    <property type="match status" value="1"/>
</dbReference>
<proteinExistence type="predicted"/>
<keyword evidence="3" id="KW-0804">Transcription</keyword>
<dbReference type="EMBL" id="JH669623">
    <property type="protein sequence ID" value="KAG6465636.1"/>
    <property type="molecule type" value="Genomic_DNA"/>
</dbReference>
<feature type="domain" description="PAS" evidence="6">
    <location>
        <begin position="1"/>
        <end position="57"/>
    </location>
</feature>
<reference evidence="7" key="1">
    <citation type="journal article" date="2016" name="Insect Biochem. Mol. Biol.">
        <title>Multifaceted biological insights from a draft genome sequence of the tobacco hornworm moth, Manduca sexta.</title>
        <authorList>
            <person name="Kanost M.R."/>
            <person name="Arrese E.L."/>
            <person name="Cao X."/>
            <person name="Chen Y.R."/>
            <person name="Chellapilla S."/>
            <person name="Goldsmith M.R."/>
            <person name="Grosse-Wilde E."/>
            <person name="Heckel D.G."/>
            <person name="Herndon N."/>
            <person name="Jiang H."/>
            <person name="Papanicolaou A."/>
            <person name="Qu J."/>
            <person name="Soulages J.L."/>
            <person name="Vogel H."/>
            <person name="Walters J."/>
            <person name="Waterhouse R.M."/>
            <person name="Ahn S.J."/>
            <person name="Almeida F.C."/>
            <person name="An C."/>
            <person name="Aqrawi P."/>
            <person name="Bretschneider A."/>
            <person name="Bryant W.B."/>
            <person name="Bucks S."/>
            <person name="Chao H."/>
            <person name="Chevignon G."/>
            <person name="Christen J.M."/>
            <person name="Clarke D.F."/>
            <person name="Dittmer N.T."/>
            <person name="Ferguson L.C.F."/>
            <person name="Garavelou S."/>
            <person name="Gordon K.H.J."/>
            <person name="Gunaratna R.T."/>
            <person name="Han Y."/>
            <person name="Hauser F."/>
            <person name="He Y."/>
            <person name="Heidel-Fischer H."/>
            <person name="Hirsh A."/>
            <person name="Hu Y."/>
            <person name="Jiang H."/>
            <person name="Kalra D."/>
            <person name="Klinner C."/>
            <person name="Konig C."/>
            <person name="Kovar C."/>
            <person name="Kroll A.R."/>
            <person name="Kuwar S.S."/>
            <person name="Lee S.L."/>
            <person name="Lehman R."/>
            <person name="Li K."/>
            <person name="Li Z."/>
            <person name="Liang H."/>
            <person name="Lovelace S."/>
            <person name="Lu Z."/>
            <person name="Mansfield J.H."/>
            <person name="McCulloch K.J."/>
            <person name="Mathew T."/>
            <person name="Morton B."/>
            <person name="Muzny D.M."/>
            <person name="Neunemann D."/>
            <person name="Ongeri F."/>
            <person name="Pauchet Y."/>
            <person name="Pu L.L."/>
            <person name="Pyrousis I."/>
            <person name="Rao X.J."/>
            <person name="Redding A."/>
            <person name="Roesel C."/>
            <person name="Sanchez-Gracia A."/>
            <person name="Schaack S."/>
            <person name="Shukla A."/>
            <person name="Tetreau G."/>
            <person name="Wang Y."/>
            <person name="Xiong G.H."/>
            <person name="Traut W."/>
            <person name="Walsh T.K."/>
            <person name="Worley K.C."/>
            <person name="Wu D."/>
            <person name="Wu W."/>
            <person name="Wu Y.Q."/>
            <person name="Zhang X."/>
            <person name="Zou Z."/>
            <person name="Zucker H."/>
            <person name="Briscoe A.D."/>
            <person name="Burmester T."/>
            <person name="Clem R.J."/>
            <person name="Feyereisen R."/>
            <person name="Grimmelikhuijzen C.J.P."/>
            <person name="Hamodrakas S.J."/>
            <person name="Hansson B.S."/>
            <person name="Huguet E."/>
            <person name="Jermiin L.S."/>
            <person name="Lan Q."/>
            <person name="Lehman H.K."/>
            <person name="Lorenzen M."/>
            <person name="Merzendorfer H."/>
            <person name="Michalopoulos I."/>
            <person name="Morton D.B."/>
            <person name="Muthukrishnan S."/>
            <person name="Oakeshott J.G."/>
            <person name="Palmer W."/>
            <person name="Park Y."/>
            <person name="Passarelli A.L."/>
            <person name="Rozas J."/>
            <person name="Schwartz L.M."/>
            <person name="Smith W."/>
            <person name="Southgate A."/>
            <person name="Vilcinskas A."/>
            <person name="Vogt R."/>
            <person name="Wang P."/>
            <person name="Werren J."/>
            <person name="Yu X.Q."/>
            <person name="Zhou J.J."/>
            <person name="Brown S.J."/>
            <person name="Scherer S.E."/>
            <person name="Richards S."/>
            <person name="Blissard G.W."/>
        </authorList>
    </citation>
    <scope>NUCLEOTIDE SEQUENCE</scope>
</reference>
<dbReference type="AlphaFoldDB" id="A0A922D1W3"/>
<evidence type="ECO:0000256" key="3">
    <source>
        <dbReference type="ARBA" id="ARBA00023163"/>
    </source>
</evidence>
<feature type="region of interest" description="Disordered" evidence="5">
    <location>
        <begin position="99"/>
        <end position="128"/>
    </location>
</feature>
<keyword evidence="8" id="KW-1185">Reference proteome</keyword>
<dbReference type="InterPro" id="IPR013767">
    <property type="entry name" value="PAS_fold"/>
</dbReference>
<comment type="caution">
    <text evidence="7">The sequence shown here is derived from an EMBL/GenBank/DDBJ whole genome shotgun (WGS) entry which is preliminary data.</text>
</comment>
<keyword evidence="1" id="KW-0677">Repeat</keyword>
<name>A0A922D1W3_MANSE</name>
<evidence type="ECO:0000259" key="6">
    <source>
        <dbReference type="PROSITE" id="PS50112"/>
    </source>
</evidence>
<sequence length="128" mass="14239">MKALDGFVMVLSQQGDIVYCSENIADHLGVSQMEIMGQSVFEFSHLCDHEEIREALRPNGGGRRDLLLRLKCTLTSKGRNVHLKSASYKVIHITGHMLMPTNGKERNNNKEDKKIDDDKKASGASLVA</sequence>
<dbReference type="GO" id="GO:0071456">
    <property type="term" value="P:cellular response to hypoxia"/>
    <property type="evidence" value="ECO:0007669"/>
    <property type="project" value="TreeGrafter"/>
</dbReference>